<keyword evidence="4 5" id="KW-0472">Membrane</keyword>
<dbReference type="Pfam" id="PF05241">
    <property type="entry name" value="EBP"/>
    <property type="match status" value="1"/>
</dbReference>
<evidence type="ECO:0000256" key="5">
    <source>
        <dbReference type="SAM" id="Phobius"/>
    </source>
</evidence>
<dbReference type="Proteomes" id="UP000587760">
    <property type="component" value="Unassembled WGS sequence"/>
</dbReference>
<protein>
    <recommendedName>
        <fullName evidence="6">EXPERA domain-containing protein</fullName>
    </recommendedName>
</protein>
<keyword evidence="8" id="KW-1185">Reference proteome</keyword>
<evidence type="ECO:0000256" key="3">
    <source>
        <dbReference type="ARBA" id="ARBA00022989"/>
    </source>
</evidence>
<comment type="subcellular location">
    <subcellularLocation>
        <location evidence="1">Membrane</location>
        <topology evidence="1">Multi-pass membrane protein</topology>
    </subcellularLocation>
</comment>
<evidence type="ECO:0000256" key="1">
    <source>
        <dbReference type="ARBA" id="ARBA00004141"/>
    </source>
</evidence>
<evidence type="ECO:0000256" key="4">
    <source>
        <dbReference type="ARBA" id="ARBA00023136"/>
    </source>
</evidence>
<accession>A0A841RBI8</accession>
<dbReference type="AlphaFoldDB" id="A0A841RBI8"/>
<dbReference type="EMBL" id="JACHGJ010000005">
    <property type="protein sequence ID" value="MBB6481066.1"/>
    <property type="molecule type" value="Genomic_DNA"/>
</dbReference>
<evidence type="ECO:0000313" key="7">
    <source>
        <dbReference type="EMBL" id="MBB6481066.1"/>
    </source>
</evidence>
<organism evidence="7 8">
    <name type="scientific">Spirochaeta isovalerica</name>
    <dbReference type="NCBI Taxonomy" id="150"/>
    <lineage>
        <taxon>Bacteria</taxon>
        <taxon>Pseudomonadati</taxon>
        <taxon>Spirochaetota</taxon>
        <taxon>Spirochaetia</taxon>
        <taxon>Spirochaetales</taxon>
        <taxon>Spirochaetaceae</taxon>
        <taxon>Spirochaeta</taxon>
    </lineage>
</organism>
<keyword evidence="3 5" id="KW-1133">Transmembrane helix</keyword>
<dbReference type="PROSITE" id="PS51751">
    <property type="entry name" value="EXPERA"/>
    <property type="match status" value="1"/>
</dbReference>
<name>A0A841RBI8_9SPIO</name>
<evidence type="ECO:0000313" key="8">
    <source>
        <dbReference type="Proteomes" id="UP000587760"/>
    </source>
</evidence>
<reference evidence="7 8" key="1">
    <citation type="submission" date="2020-08" db="EMBL/GenBank/DDBJ databases">
        <title>Genomic Encyclopedia of Type Strains, Phase IV (KMG-IV): sequencing the most valuable type-strain genomes for metagenomic binning, comparative biology and taxonomic classification.</title>
        <authorList>
            <person name="Goeker M."/>
        </authorList>
    </citation>
    <scope>NUCLEOTIDE SEQUENCE [LARGE SCALE GENOMIC DNA]</scope>
    <source>
        <strain evidence="7 8">DSM 2461</strain>
    </source>
</reference>
<evidence type="ECO:0000256" key="2">
    <source>
        <dbReference type="ARBA" id="ARBA00022692"/>
    </source>
</evidence>
<dbReference type="InterPro" id="IPR033118">
    <property type="entry name" value="EXPERA"/>
</dbReference>
<feature type="transmembrane region" description="Helical" evidence="5">
    <location>
        <begin position="75"/>
        <end position="98"/>
    </location>
</feature>
<keyword evidence="2 5" id="KW-0812">Transmembrane</keyword>
<feature type="transmembrane region" description="Helical" evidence="5">
    <location>
        <begin position="144"/>
        <end position="162"/>
    </location>
</feature>
<evidence type="ECO:0000259" key="6">
    <source>
        <dbReference type="PROSITE" id="PS51751"/>
    </source>
</evidence>
<dbReference type="GO" id="GO:0016020">
    <property type="term" value="C:membrane"/>
    <property type="evidence" value="ECO:0007669"/>
    <property type="project" value="UniProtKB-SubCell"/>
</dbReference>
<feature type="transmembrane region" description="Helical" evidence="5">
    <location>
        <begin position="12"/>
        <end position="32"/>
    </location>
</feature>
<proteinExistence type="predicted"/>
<sequence>MKDPNNLPLRDRPIDIFFIIMFALFIVTSGIADLLPTIGVHMAPDSPNFIARANYNYAWETDPLFLFTADHPVPVWMRFVTGLSAFVYPVFYVFFIIAASKGWNRIQVPAIMYGTAISVITGVIVFGVEFFGEPEWRCQNVPKFLSLNLPYVLIPILLIIRMRKEYPFHRKF</sequence>
<feature type="domain" description="EXPERA" evidence="6">
    <location>
        <begin position="14"/>
        <end position="159"/>
    </location>
</feature>
<feature type="transmembrane region" description="Helical" evidence="5">
    <location>
        <begin position="110"/>
        <end position="132"/>
    </location>
</feature>
<dbReference type="RefSeq" id="WP_184747312.1">
    <property type="nucleotide sequence ID" value="NZ_JACHGJ010000005.1"/>
</dbReference>
<comment type="caution">
    <text evidence="7">The sequence shown here is derived from an EMBL/GenBank/DDBJ whole genome shotgun (WGS) entry which is preliminary data.</text>
</comment>
<gene>
    <name evidence="7" type="ORF">HNR50_002739</name>
</gene>